<accession>A0ACC3BNR6</accession>
<gene>
    <name evidence="1" type="ORF">I4F81_002150</name>
</gene>
<organism evidence="1 2">
    <name type="scientific">Pyropia yezoensis</name>
    <name type="common">Susabi-nori</name>
    <name type="synonym">Porphyra yezoensis</name>
    <dbReference type="NCBI Taxonomy" id="2788"/>
    <lineage>
        <taxon>Eukaryota</taxon>
        <taxon>Rhodophyta</taxon>
        <taxon>Bangiophyceae</taxon>
        <taxon>Bangiales</taxon>
        <taxon>Bangiaceae</taxon>
        <taxon>Pyropia</taxon>
    </lineage>
</organism>
<evidence type="ECO:0000313" key="2">
    <source>
        <dbReference type="Proteomes" id="UP000798662"/>
    </source>
</evidence>
<dbReference type="Proteomes" id="UP000798662">
    <property type="component" value="Chromosome 1"/>
</dbReference>
<reference evidence="1" key="1">
    <citation type="submission" date="2019-11" db="EMBL/GenBank/DDBJ databases">
        <title>Nori genome reveals adaptations in red seaweeds to the harsh intertidal environment.</title>
        <authorList>
            <person name="Wang D."/>
            <person name="Mao Y."/>
        </authorList>
    </citation>
    <scope>NUCLEOTIDE SEQUENCE</scope>
    <source>
        <tissue evidence="1">Gametophyte</tissue>
    </source>
</reference>
<proteinExistence type="predicted"/>
<protein>
    <submittedName>
        <fullName evidence="1">Uncharacterized protein</fullName>
    </submittedName>
</protein>
<sequence length="367" mass="35741">MHDLIDYLLLVSTLVVRLVVTAVTLAASPALFLVSRALSSRHTPPAPPRSAVDPATGPAILITGASAGIGAALAVEYARRSAAADGAVALHLLGRNADRLAAVAATASAAATAARAAAAAAAAGTGAGGGKLPPAAPALRVHTAVCDVGAGPEPVDAAVDAAEAAEAAAGNTAGLTTLIINAGVAVSTLPPGSRGMGGAQPILRVNLLGAVATAAAGVRVMLPRRRGHLVFVGSATADFVGVPAGFASYGASKAGLRYYAAAAAAGLSADGITVTGVDPWFVGTAMTTAPALARWNWDVAVAAAGMADGIARDAASGGGLWTWPRGVALLGGGVWAALPVQAQLLIGRALVAARAPGLRLRFAKVSG</sequence>
<dbReference type="EMBL" id="CM020618">
    <property type="protein sequence ID" value="KAK1859555.1"/>
    <property type="molecule type" value="Genomic_DNA"/>
</dbReference>
<comment type="caution">
    <text evidence="1">The sequence shown here is derived from an EMBL/GenBank/DDBJ whole genome shotgun (WGS) entry which is preliminary data.</text>
</comment>
<evidence type="ECO:0000313" key="1">
    <source>
        <dbReference type="EMBL" id="KAK1859555.1"/>
    </source>
</evidence>
<name>A0ACC3BNR6_PYRYE</name>
<keyword evidence="2" id="KW-1185">Reference proteome</keyword>